<dbReference type="Proteomes" id="UP000012960">
    <property type="component" value="Unplaced"/>
</dbReference>
<name>A0A804KGX6_MUSAM</name>
<evidence type="ECO:0000313" key="9">
    <source>
        <dbReference type="EMBL" id="CAG1834459.1"/>
    </source>
</evidence>
<dbReference type="PANTHER" id="PTHR47955">
    <property type="entry name" value="CYTOCHROME P450 FAMILY 71 PROTEIN"/>
    <property type="match status" value="1"/>
</dbReference>
<evidence type="ECO:0000256" key="2">
    <source>
        <dbReference type="ARBA" id="ARBA00010617"/>
    </source>
</evidence>
<dbReference type="GO" id="GO:0016705">
    <property type="term" value="F:oxidoreductase activity, acting on paired donors, with incorporation or reduction of molecular oxygen"/>
    <property type="evidence" value="ECO:0007669"/>
    <property type="project" value="InterPro"/>
</dbReference>
<keyword evidence="7" id="KW-0503">Monooxygenase</keyword>
<dbReference type="GO" id="GO:0005506">
    <property type="term" value="F:iron ion binding"/>
    <property type="evidence" value="ECO:0007669"/>
    <property type="project" value="InterPro"/>
</dbReference>
<dbReference type="GO" id="GO:0020037">
    <property type="term" value="F:heme binding"/>
    <property type="evidence" value="ECO:0007669"/>
    <property type="project" value="InterPro"/>
</dbReference>
<dbReference type="InterPro" id="IPR002401">
    <property type="entry name" value="Cyt_P450_E_grp-I"/>
</dbReference>
<dbReference type="Gramene" id="Ma09_t07300.1">
    <property type="protein sequence ID" value="Ma09_p07300.1"/>
    <property type="gene ID" value="Ma09_g07300"/>
</dbReference>
<evidence type="ECO:0000256" key="7">
    <source>
        <dbReference type="ARBA" id="ARBA00023033"/>
    </source>
</evidence>
<dbReference type="InterPro" id="IPR001128">
    <property type="entry name" value="Cyt_P450"/>
</dbReference>
<dbReference type="GO" id="GO:0004497">
    <property type="term" value="F:monooxygenase activity"/>
    <property type="evidence" value="ECO:0007669"/>
    <property type="project" value="UniProtKB-KW"/>
</dbReference>
<evidence type="ECO:0000256" key="4">
    <source>
        <dbReference type="ARBA" id="ARBA00022723"/>
    </source>
</evidence>
<accession>A0A804KGX6</accession>
<dbReference type="Pfam" id="PF00067">
    <property type="entry name" value="p450"/>
    <property type="match status" value="1"/>
</dbReference>
<evidence type="ECO:0000256" key="1">
    <source>
        <dbReference type="ARBA" id="ARBA00001971"/>
    </source>
</evidence>
<dbReference type="EnsemblPlants" id="Ma09_t07300.1">
    <property type="protein sequence ID" value="Ma09_p07300.1"/>
    <property type="gene ID" value="Ma09_g07300"/>
</dbReference>
<reference evidence="9" key="1">
    <citation type="submission" date="2021-03" db="EMBL/GenBank/DDBJ databases">
        <authorList>
            <consortium name="Genoscope - CEA"/>
            <person name="William W."/>
        </authorList>
    </citation>
    <scope>NUCLEOTIDE SEQUENCE</scope>
    <source>
        <strain evidence="9">Doubled-haploid Pahang</strain>
    </source>
</reference>
<comment type="cofactor">
    <cofactor evidence="1">
        <name>heme</name>
        <dbReference type="ChEBI" id="CHEBI:30413"/>
    </cofactor>
</comment>
<keyword evidence="5" id="KW-0560">Oxidoreductase</keyword>
<evidence type="ECO:0000313" key="10">
    <source>
        <dbReference type="EnsemblPlants" id="Ma09_p07300.1"/>
    </source>
</evidence>
<evidence type="ECO:0000256" key="5">
    <source>
        <dbReference type="ARBA" id="ARBA00023002"/>
    </source>
</evidence>
<dbReference type="EMBL" id="HG996474">
    <property type="protein sequence ID" value="CAG1834459.1"/>
    <property type="molecule type" value="Genomic_DNA"/>
</dbReference>
<evidence type="ECO:0000256" key="6">
    <source>
        <dbReference type="ARBA" id="ARBA00023004"/>
    </source>
</evidence>
<evidence type="ECO:0000313" key="11">
    <source>
        <dbReference type="Proteomes" id="UP000012960"/>
    </source>
</evidence>
<organism evidence="10 11">
    <name type="scientific">Musa acuminata subsp. malaccensis</name>
    <name type="common">Wild banana</name>
    <name type="synonym">Musa malaccensis</name>
    <dbReference type="NCBI Taxonomy" id="214687"/>
    <lineage>
        <taxon>Eukaryota</taxon>
        <taxon>Viridiplantae</taxon>
        <taxon>Streptophyta</taxon>
        <taxon>Embryophyta</taxon>
        <taxon>Tracheophyta</taxon>
        <taxon>Spermatophyta</taxon>
        <taxon>Magnoliopsida</taxon>
        <taxon>Liliopsida</taxon>
        <taxon>Zingiberales</taxon>
        <taxon>Musaceae</taxon>
        <taxon>Musa</taxon>
    </lineage>
</organism>
<keyword evidence="6" id="KW-0408">Iron</keyword>
<dbReference type="SUPFAM" id="SSF48264">
    <property type="entry name" value="Cytochrome P450"/>
    <property type="match status" value="1"/>
</dbReference>
<proteinExistence type="inferred from homology"/>
<dbReference type="InterPro" id="IPR036396">
    <property type="entry name" value="Cyt_P450_sf"/>
</dbReference>
<feature type="region of interest" description="Disordered" evidence="8">
    <location>
        <begin position="188"/>
        <end position="218"/>
    </location>
</feature>
<evidence type="ECO:0000256" key="8">
    <source>
        <dbReference type="SAM" id="MobiDB-lite"/>
    </source>
</evidence>
<dbReference type="Gene3D" id="1.10.630.10">
    <property type="entry name" value="Cytochrome P450"/>
    <property type="match status" value="1"/>
</dbReference>
<comment type="similarity">
    <text evidence="2">Belongs to the cytochrome P450 family.</text>
</comment>
<keyword evidence="4" id="KW-0479">Metal-binding</keyword>
<keyword evidence="11" id="KW-1185">Reference proteome</keyword>
<sequence length="233" mass="26627">MDDDDDLVYGSSIRIAWHGLLSTGQECRFLSLPLLLFLIKQERRKRSRLPPGPWRLPVVWNLHQVGANPLLALRALAERHGPLMFLQLGSIPTVVISSAHVAREALRAHDLAFAGRPTLYAEERLSYGLRDVAFAPHGVYWRQARKVFMVEMLSAKRVRSFRGGVSGRLDPAARSLFVVVPYRPEQDGAVGNERRHVPSGVRRRVRNRRERQYGSHHSRIDRANDSIFNYNYS</sequence>
<dbReference type="PRINTS" id="PR00463">
    <property type="entry name" value="EP450I"/>
</dbReference>
<dbReference type="AlphaFoldDB" id="A0A804KGX6"/>
<dbReference type="FunCoup" id="A0A804KGX6">
    <property type="interactions" value="5"/>
</dbReference>
<dbReference type="PANTHER" id="PTHR47955:SF19">
    <property type="entry name" value="CYTOCHROME P450 71A9-LIKE ISOFORM X1"/>
    <property type="match status" value="1"/>
</dbReference>
<keyword evidence="3" id="KW-0349">Heme</keyword>
<protein>
    <submittedName>
        <fullName evidence="9">(wild Malaysian banana) hypothetical protein</fullName>
    </submittedName>
</protein>
<reference evidence="10" key="2">
    <citation type="submission" date="2021-05" db="UniProtKB">
        <authorList>
            <consortium name="EnsemblPlants"/>
        </authorList>
    </citation>
    <scope>IDENTIFICATION</scope>
    <source>
        <strain evidence="10">subsp. malaccensis</strain>
    </source>
</reference>
<dbReference type="InParanoid" id="A0A804KGX6"/>
<evidence type="ECO:0000256" key="3">
    <source>
        <dbReference type="ARBA" id="ARBA00022617"/>
    </source>
</evidence>
<gene>
    <name evidence="9" type="ORF">GSMUA_225640.1</name>
</gene>